<accession>A0A9W9TQ86</accession>
<dbReference type="OrthoDB" id="428260at2759"/>
<name>A0A9W9TQ86_PENCI</name>
<gene>
    <name evidence="2" type="ORF">N7469_004119</name>
</gene>
<organism evidence="2 3">
    <name type="scientific">Penicillium citrinum</name>
    <dbReference type="NCBI Taxonomy" id="5077"/>
    <lineage>
        <taxon>Eukaryota</taxon>
        <taxon>Fungi</taxon>
        <taxon>Dikarya</taxon>
        <taxon>Ascomycota</taxon>
        <taxon>Pezizomycotina</taxon>
        <taxon>Eurotiomycetes</taxon>
        <taxon>Eurotiomycetidae</taxon>
        <taxon>Eurotiales</taxon>
        <taxon>Aspergillaceae</taxon>
        <taxon>Penicillium</taxon>
    </lineage>
</organism>
<proteinExistence type="predicted"/>
<dbReference type="Proteomes" id="UP001147733">
    <property type="component" value="Unassembled WGS sequence"/>
</dbReference>
<keyword evidence="3" id="KW-1185">Reference proteome</keyword>
<dbReference type="InterPro" id="IPR012338">
    <property type="entry name" value="Beta-lactam/transpept-like"/>
</dbReference>
<evidence type="ECO:0000313" key="3">
    <source>
        <dbReference type="Proteomes" id="UP001147733"/>
    </source>
</evidence>
<reference evidence="2" key="1">
    <citation type="submission" date="2022-11" db="EMBL/GenBank/DDBJ databases">
        <authorList>
            <person name="Petersen C."/>
        </authorList>
    </citation>
    <scope>NUCLEOTIDE SEQUENCE</scope>
    <source>
        <strain evidence="2">IBT 23319</strain>
    </source>
</reference>
<dbReference type="PANTHER" id="PTHR43283">
    <property type="entry name" value="BETA-LACTAMASE-RELATED"/>
    <property type="match status" value="1"/>
</dbReference>
<comment type="caution">
    <text evidence="2">The sequence shown here is derived from an EMBL/GenBank/DDBJ whole genome shotgun (WGS) entry which is preliminary data.</text>
</comment>
<dbReference type="EMBL" id="JAPQKT010000003">
    <property type="protein sequence ID" value="KAJ5234951.1"/>
    <property type="molecule type" value="Genomic_DNA"/>
</dbReference>
<reference evidence="2" key="2">
    <citation type="journal article" date="2023" name="IMA Fungus">
        <title>Comparative genomic study of the Penicillium genus elucidates a diverse pangenome and 15 lateral gene transfer events.</title>
        <authorList>
            <person name="Petersen C."/>
            <person name="Sorensen T."/>
            <person name="Nielsen M.R."/>
            <person name="Sondergaard T.E."/>
            <person name="Sorensen J.L."/>
            <person name="Fitzpatrick D.A."/>
            <person name="Frisvad J.C."/>
            <person name="Nielsen K.L."/>
        </authorList>
    </citation>
    <scope>NUCLEOTIDE SEQUENCE</scope>
    <source>
        <strain evidence="2">IBT 23319</strain>
    </source>
</reference>
<dbReference type="AlphaFoldDB" id="A0A9W9TQ86"/>
<dbReference type="InterPro" id="IPR001466">
    <property type="entry name" value="Beta-lactam-related"/>
</dbReference>
<dbReference type="RefSeq" id="XP_056502451.1">
    <property type="nucleotide sequence ID" value="XM_056643039.1"/>
</dbReference>
<sequence length="437" mass="48509">MPFSLSLQDILALQGKVGVACDPQTSNSIPGVTVNIVDEQGNEQFSYAGGTRAIGSGVPMDMESIFWIASCTKIVTSIACLQLVEKGLINLDDASSLEAILPELKSVQVLSGKDGNFDLAPKCRGISLRMLLSHTAGFTYSFFNESIRDFRQPDGYDEFSGHMNDMLQPLVHQPGEKWEYGISHDWAGIVVERLSHQSLDEYFRENIFIPLGISEMGFFPSSSMKDRLVSMHQRASDGKLSLRNPPLTRPLQVQTQSELKKCFNSGGGGLWAKPSEFCSMFLSLNQYLEFVLKRYAEILSTLLNQGISPCTGYRILKEENIEELYKNQIPQFPNFGRQGLTGAKRDLTNGANDLYPVEGNPPQGYSMAGMLTPTATGRSETSVFWSGMPNIFWWCDREKKVAGMISAQILPFGDASVLALWNDLEKSIYDFIDKLAP</sequence>
<evidence type="ECO:0000313" key="2">
    <source>
        <dbReference type="EMBL" id="KAJ5234951.1"/>
    </source>
</evidence>
<dbReference type="Pfam" id="PF00144">
    <property type="entry name" value="Beta-lactamase"/>
    <property type="match status" value="1"/>
</dbReference>
<dbReference type="InterPro" id="IPR050789">
    <property type="entry name" value="Diverse_Enzym_Activities"/>
</dbReference>
<dbReference type="SUPFAM" id="SSF56601">
    <property type="entry name" value="beta-lactamase/transpeptidase-like"/>
    <property type="match status" value="1"/>
</dbReference>
<dbReference type="PANTHER" id="PTHR43283:SF3">
    <property type="entry name" value="BETA-LACTAMASE FAMILY PROTEIN (AFU_ORTHOLOGUE AFUA_5G07500)"/>
    <property type="match status" value="1"/>
</dbReference>
<dbReference type="GeneID" id="81382206"/>
<evidence type="ECO:0000259" key="1">
    <source>
        <dbReference type="Pfam" id="PF00144"/>
    </source>
</evidence>
<protein>
    <recommendedName>
        <fullName evidence="1">Beta-lactamase-related domain-containing protein</fullName>
    </recommendedName>
</protein>
<feature type="domain" description="Beta-lactamase-related" evidence="1">
    <location>
        <begin position="26"/>
        <end position="412"/>
    </location>
</feature>
<dbReference type="Gene3D" id="3.40.710.10">
    <property type="entry name" value="DD-peptidase/beta-lactamase superfamily"/>
    <property type="match status" value="1"/>
</dbReference>